<sequence length="87" mass="9988">MASLSDLHTDMDRVHELWRRLLKLGSSRISYSVSVVRGASGRSENLRLYARGPRLFDSIYSSLWFVMFTTPLFHWTGRTLALLLSSP</sequence>
<dbReference type="Proteomes" id="UP000027222">
    <property type="component" value="Unassembled WGS sequence"/>
</dbReference>
<name>A0A067SVN4_GALM3</name>
<evidence type="ECO:0000313" key="1">
    <source>
        <dbReference type="EMBL" id="KDR71769.1"/>
    </source>
</evidence>
<keyword evidence="2" id="KW-1185">Reference proteome</keyword>
<protein>
    <submittedName>
        <fullName evidence="1">Uncharacterized protein</fullName>
    </submittedName>
</protein>
<organism evidence="1 2">
    <name type="scientific">Galerina marginata (strain CBS 339.88)</name>
    <dbReference type="NCBI Taxonomy" id="685588"/>
    <lineage>
        <taxon>Eukaryota</taxon>
        <taxon>Fungi</taxon>
        <taxon>Dikarya</taxon>
        <taxon>Basidiomycota</taxon>
        <taxon>Agaricomycotina</taxon>
        <taxon>Agaricomycetes</taxon>
        <taxon>Agaricomycetidae</taxon>
        <taxon>Agaricales</taxon>
        <taxon>Agaricineae</taxon>
        <taxon>Strophariaceae</taxon>
        <taxon>Galerina</taxon>
    </lineage>
</organism>
<evidence type="ECO:0000313" key="2">
    <source>
        <dbReference type="Proteomes" id="UP000027222"/>
    </source>
</evidence>
<gene>
    <name evidence="1" type="ORF">GALMADRAFT_779025</name>
</gene>
<dbReference type="AlphaFoldDB" id="A0A067SVN4"/>
<dbReference type="EMBL" id="KL142391">
    <property type="protein sequence ID" value="KDR71769.1"/>
    <property type="molecule type" value="Genomic_DNA"/>
</dbReference>
<reference evidence="2" key="1">
    <citation type="journal article" date="2014" name="Proc. Natl. Acad. Sci. U.S.A.">
        <title>Extensive sampling of basidiomycete genomes demonstrates inadequacy of the white-rot/brown-rot paradigm for wood decay fungi.</title>
        <authorList>
            <person name="Riley R."/>
            <person name="Salamov A.A."/>
            <person name="Brown D.W."/>
            <person name="Nagy L.G."/>
            <person name="Floudas D."/>
            <person name="Held B.W."/>
            <person name="Levasseur A."/>
            <person name="Lombard V."/>
            <person name="Morin E."/>
            <person name="Otillar R."/>
            <person name="Lindquist E.A."/>
            <person name="Sun H."/>
            <person name="LaButti K.M."/>
            <person name="Schmutz J."/>
            <person name="Jabbour D."/>
            <person name="Luo H."/>
            <person name="Baker S.E."/>
            <person name="Pisabarro A.G."/>
            <person name="Walton J.D."/>
            <person name="Blanchette R.A."/>
            <person name="Henrissat B."/>
            <person name="Martin F."/>
            <person name="Cullen D."/>
            <person name="Hibbett D.S."/>
            <person name="Grigoriev I.V."/>
        </authorList>
    </citation>
    <scope>NUCLEOTIDE SEQUENCE [LARGE SCALE GENOMIC DNA]</scope>
    <source>
        <strain evidence="2">CBS 339.88</strain>
    </source>
</reference>
<dbReference type="HOGENOM" id="CLU_2483525_0_0_1"/>
<accession>A0A067SVN4</accession>
<proteinExistence type="predicted"/>